<organism evidence="8 9">
    <name type="scientific">Undibacterium flavidum</name>
    <dbReference type="NCBI Taxonomy" id="2762297"/>
    <lineage>
        <taxon>Bacteria</taxon>
        <taxon>Pseudomonadati</taxon>
        <taxon>Pseudomonadota</taxon>
        <taxon>Betaproteobacteria</taxon>
        <taxon>Burkholderiales</taxon>
        <taxon>Oxalobacteraceae</taxon>
        <taxon>Undibacterium</taxon>
    </lineage>
</organism>
<dbReference type="RefSeq" id="WP_186944124.1">
    <property type="nucleotide sequence ID" value="NZ_JACOGA010000031.1"/>
</dbReference>
<dbReference type="PANTHER" id="PTHR33452">
    <property type="entry name" value="OXIDOREDUCTASE CATD-RELATED"/>
    <property type="match status" value="1"/>
</dbReference>
<name>A0ABR6YHI3_9BURK</name>
<evidence type="ECO:0000256" key="2">
    <source>
        <dbReference type="ARBA" id="ARBA00006679"/>
    </source>
</evidence>
<gene>
    <name evidence="8" type="ORF">H8K55_20820</name>
</gene>
<dbReference type="EMBL" id="JACOGA010000031">
    <property type="protein sequence ID" value="MBC3876045.1"/>
    <property type="molecule type" value="Genomic_DNA"/>
</dbReference>
<comment type="similarity">
    <text evidence="2">Belongs to the DoxX family.</text>
</comment>
<keyword evidence="3" id="KW-1003">Cell membrane</keyword>
<keyword evidence="6 7" id="KW-0472">Membrane</keyword>
<keyword evidence="5 7" id="KW-1133">Transmembrane helix</keyword>
<dbReference type="PANTHER" id="PTHR33452:SF1">
    <property type="entry name" value="INNER MEMBRANE PROTEIN YPHA-RELATED"/>
    <property type="match status" value="1"/>
</dbReference>
<dbReference type="Proteomes" id="UP000624279">
    <property type="component" value="Unassembled WGS sequence"/>
</dbReference>
<feature type="transmembrane region" description="Helical" evidence="7">
    <location>
        <begin position="95"/>
        <end position="113"/>
    </location>
</feature>
<evidence type="ECO:0000256" key="6">
    <source>
        <dbReference type="ARBA" id="ARBA00023136"/>
    </source>
</evidence>
<evidence type="ECO:0000313" key="8">
    <source>
        <dbReference type="EMBL" id="MBC3876045.1"/>
    </source>
</evidence>
<proteinExistence type="inferred from homology"/>
<dbReference type="Pfam" id="PF07681">
    <property type="entry name" value="DoxX"/>
    <property type="match status" value="1"/>
</dbReference>
<comment type="caution">
    <text evidence="8">The sequence shown here is derived from an EMBL/GenBank/DDBJ whole genome shotgun (WGS) entry which is preliminary data.</text>
</comment>
<protein>
    <submittedName>
        <fullName evidence="8">DoxX family protein</fullName>
    </submittedName>
</protein>
<reference evidence="8 9" key="1">
    <citation type="submission" date="2020-08" db="EMBL/GenBank/DDBJ databases">
        <title>Novel species isolated from subtropical streams in China.</title>
        <authorList>
            <person name="Lu H."/>
        </authorList>
    </citation>
    <scope>NUCLEOTIDE SEQUENCE [LARGE SCALE GENOMIC DNA]</scope>
    <source>
        <strain evidence="8 9">LX15W</strain>
    </source>
</reference>
<evidence type="ECO:0000256" key="7">
    <source>
        <dbReference type="SAM" id="Phobius"/>
    </source>
</evidence>
<evidence type="ECO:0000256" key="1">
    <source>
        <dbReference type="ARBA" id="ARBA00004651"/>
    </source>
</evidence>
<dbReference type="InterPro" id="IPR051907">
    <property type="entry name" value="DoxX-like_oxidoreductase"/>
</dbReference>
<dbReference type="InterPro" id="IPR032808">
    <property type="entry name" value="DoxX"/>
</dbReference>
<evidence type="ECO:0000313" key="9">
    <source>
        <dbReference type="Proteomes" id="UP000624279"/>
    </source>
</evidence>
<keyword evidence="4 7" id="KW-0812">Transmembrane</keyword>
<comment type="subcellular location">
    <subcellularLocation>
        <location evidence="1">Cell membrane</location>
        <topology evidence="1">Multi-pass membrane protein</topology>
    </subcellularLocation>
</comment>
<keyword evidence="9" id="KW-1185">Reference proteome</keyword>
<accession>A0ABR6YHI3</accession>
<evidence type="ECO:0000256" key="4">
    <source>
        <dbReference type="ARBA" id="ARBA00022692"/>
    </source>
</evidence>
<evidence type="ECO:0000256" key="3">
    <source>
        <dbReference type="ARBA" id="ARBA00022475"/>
    </source>
</evidence>
<feature type="transmembrane region" description="Helical" evidence="7">
    <location>
        <begin position="125"/>
        <end position="144"/>
    </location>
</feature>
<evidence type="ECO:0000256" key="5">
    <source>
        <dbReference type="ARBA" id="ARBA00022989"/>
    </source>
</evidence>
<feature type="transmembrane region" description="Helical" evidence="7">
    <location>
        <begin position="69"/>
        <end position="90"/>
    </location>
</feature>
<sequence>MKSFLRIHQISGHVDGFLQKYCSDVFALGLRVFMSWQFLKSAIAKLGDWTATIELFRDEYQVPLLSPEFAAFAGTAGELIFGALLIAGLFSRLSALGLLLVNIMAVVSYPILWNLDCPAALNDHFYWGILLCVSVVFGAGRISLDYWLTRLAKN</sequence>